<protein>
    <submittedName>
        <fullName evidence="2">ATP-binding protein</fullName>
    </submittedName>
</protein>
<dbReference type="Proteomes" id="UP000265489">
    <property type="component" value="Unassembled WGS sequence"/>
</dbReference>
<comment type="caution">
    <text evidence="2">The sequence shown here is derived from an EMBL/GenBank/DDBJ whole genome shotgun (WGS) entry which is preliminary data.</text>
</comment>
<keyword evidence="2" id="KW-0547">Nucleotide-binding</keyword>
<gene>
    <name evidence="2" type="ORF">DWW32_06540</name>
</gene>
<dbReference type="InterPro" id="IPR027417">
    <property type="entry name" value="P-loop_NTPase"/>
</dbReference>
<evidence type="ECO:0000313" key="3">
    <source>
        <dbReference type="Proteomes" id="UP000265489"/>
    </source>
</evidence>
<dbReference type="EMBL" id="QRYQ01000010">
    <property type="protein sequence ID" value="RGU91520.1"/>
    <property type="molecule type" value="Genomic_DNA"/>
</dbReference>
<dbReference type="Pfam" id="PF13401">
    <property type="entry name" value="AAA_22"/>
    <property type="match status" value="1"/>
</dbReference>
<dbReference type="InterPro" id="IPR049945">
    <property type="entry name" value="AAA_22"/>
</dbReference>
<dbReference type="GO" id="GO:0016887">
    <property type="term" value="F:ATP hydrolysis activity"/>
    <property type="evidence" value="ECO:0007669"/>
    <property type="project" value="InterPro"/>
</dbReference>
<accession>A0A395WC54</accession>
<feature type="domain" description="ORC1/DEAH AAA+ ATPase" evidence="1">
    <location>
        <begin position="158"/>
        <end position="304"/>
    </location>
</feature>
<keyword evidence="2" id="KW-0067">ATP-binding</keyword>
<dbReference type="SUPFAM" id="SSF52540">
    <property type="entry name" value="P-loop containing nucleoside triphosphate hydrolases"/>
    <property type="match status" value="1"/>
</dbReference>
<evidence type="ECO:0000313" key="2">
    <source>
        <dbReference type="EMBL" id="RGU91520.1"/>
    </source>
</evidence>
<dbReference type="Gene3D" id="3.40.50.300">
    <property type="entry name" value="P-loop containing nucleotide triphosphate hydrolases"/>
    <property type="match status" value="1"/>
</dbReference>
<name>A0A395WC54_9FIRM</name>
<evidence type="ECO:0000259" key="1">
    <source>
        <dbReference type="Pfam" id="PF13401"/>
    </source>
</evidence>
<sequence length="533" mass="61386">MEELNWKYWYTDVDKDQNQYTYEECNRIGPVDAKYVKSSNKDFNGNPFIEALPRPRDGKELINAYTCPIPAVDMGELDDMTINEQKETVLSLKRLRLPLSFHKQLEFINYDVVSSSYMLRKMYVWNEEDIQFSINEQTTRQIIKMRGKIEDSAPTEFALLGYSGCGKSTSLKQLFDNIPQVIMHHPDPATNITQITYLVVSCMPNSNFATLYRQIGEAIDNALGYPEPVYELMITKKCRSLAEKQLKVCELIEKFSIGTIVLDEIQLINFNSNKENSYEGLLGIVNKTKIALSVVGTDEAYKKLFGMLRNARRAGEYINASAYTSDKEYFNFLLSMLLTWQWLDKPITKEQAQELSDTLYECTGGIINMLIWLYKWIMIEYLDNRSKGKTVTINEKFIKTVSKKHFGQLKGAIDMVNQAKVEEMEDEQILMLAESDKNKYEMPETNVENLAYESKMINIVIGKVHQIYTDVTSDDIARYVRQILAEDEYHRMKPTEVAKEVVAIITGNPTRKKRRPSSKAPASKNICDYISNA</sequence>
<proteinExistence type="predicted"/>
<dbReference type="AlphaFoldDB" id="A0A395WC54"/>
<dbReference type="GO" id="GO:0005524">
    <property type="term" value="F:ATP binding"/>
    <property type="evidence" value="ECO:0007669"/>
    <property type="project" value="UniProtKB-KW"/>
</dbReference>
<reference evidence="2 3" key="1">
    <citation type="submission" date="2018-08" db="EMBL/GenBank/DDBJ databases">
        <title>A genome reference for cultivated species of the human gut microbiota.</title>
        <authorList>
            <person name="Zou Y."/>
            <person name="Xue W."/>
            <person name="Luo G."/>
        </authorList>
    </citation>
    <scope>NUCLEOTIDE SEQUENCE [LARGE SCALE GENOMIC DNA]</scope>
    <source>
        <strain evidence="2 3">AF15-20</strain>
    </source>
</reference>
<organism evidence="2 3">
    <name type="scientific">Holdemanella biformis</name>
    <dbReference type="NCBI Taxonomy" id="1735"/>
    <lineage>
        <taxon>Bacteria</taxon>
        <taxon>Bacillati</taxon>
        <taxon>Bacillota</taxon>
        <taxon>Erysipelotrichia</taxon>
        <taxon>Erysipelotrichales</taxon>
        <taxon>Erysipelotrichaceae</taxon>
        <taxon>Holdemanella</taxon>
    </lineage>
</organism>